<comment type="caution">
    <text evidence="2">The sequence shown here is derived from an EMBL/GenBank/DDBJ whole genome shotgun (WGS) entry which is preliminary data.</text>
</comment>
<dbReference type="PANTHER" id="PTHR42791:SF1">
    <property type="entry name" value="N-ACETYLTRANSFERASE DOMAIN-CONTAINING PROTEIN"/>
    <property type="match status" value="1"/>
</dbReference>
<dbReference type="Gene3D" id="3.40.630.30">
    <property type="match status" value="1"/>
</dbReference>
<dbReference type="EMBL" id="PDLN01000008">
    <property type="protein sequence ID" value="RDW78220.1"/>
    <property type="molecule type" value="Genomic_DNA"/>
</dbReference>
<sequence length="224" mass="25069">MVLILAPAEEADVFELAAIYYDSFRYDPYDRALFSDNHKEDAVNYIAEDDLYAIRNDPQTRVIKVTESGTNEIIGYARWEVPFKFENEEAREKAKRLNALPPYPASANGALGTHFQTQLSDRKKKYMDTEKDYTLVIIVISPAHQGKGAGSILLKYGIEKADRDGARIYLTAAAAGYEIYEKKGWKSLDDTIVVDAEQWGLPNGGISKTVCMMRDAVEASGHDS</sequence>
<accession>A0A3D8RWB0</accession>
<dbReference type="InterPro" id="IPR000182">
    <property type="entry name" value="GNAT_dom"/>
</dbReference>
<dbReference type="OrthoDB" id="4738875at2759"/>
<dbReference type="InterPro" id="IPR052523">
    <property type="entry name" value="Trichothecene_AcTrans"/>
</dbReference>
<dbReference type="PROSITE" id="PS51186">
    <property type="entry name" value="GNAT"/>
    <property type="match status" value="1"/>
</dbReference>
<dbReference type="GO" id="GO:0016747">
    <property type="term" value="F:acyltransferase activity, transferring groups other than amino-acyl groups"/>
    <property type="evidence" value="ECO:0007669"/>
    <property type="project" value="InterPro"/>
</dbReference>
<dbReference type="PANTHER" id="PTHR42791">
    <property type="entry name" value="GNAT FAMILY ACETYLTRANSFERASE"/>
    <property type="match status" value="1"/>
</dbReference>
<gene>
    <name evidence="2" type="ORF">BP5796_06072</name>
</gene>
<proteinExistence type="predicted"/>
<evidence type="ECO:0000259" key="1">
    <source>
        <dbReference type="PROSITE" id="PS51186"/>
    </source>
</evidence>
<evidence type="ECO:0000313" key="2">
    <source>
        <dbReference type="EMBL" id="RDW78220.1"/>
    </source>
</evidence>
<protein>
    <recommendedName>
        <fullName evidence="1">N-acetyltransferase domain-containing protein</fullName>
    </recommendedName>
</protein>
<organism evidence="2 3">
    <name type="scientific">Coleophoma crateriformis</name>
    <dbReference type="NCBI Taxonomy" id="565419"/>
    <lineage>
        <taxon>Eukaryota</taxon>
        <taxon>Fungi</taxon>
        <taxon>Dikarya</taxon>
        <taxon>Ascomycota</taxon>
        <taxon>Pezizomycotina</taxon>
        <taxon>Leotiomycetes</taxon>
        <taxon>Helotiales</taxon>
        <taxon>Dermateaceae</taxon>
        <taxon>Coleophoma</taxon>
    </lineage>
</organism>
<dbReference type="SUPFAM" id="SSF55729">
    <property type="entry name" value="Acyl-CoA N-acyltransferases (Nat)"/>
    <property type="match status" value="1"/>
</dbReference>
<feature type="domain" description="N-acetyltransferase" evidence="1">
    <location>
        <begin position="3"/>
        <end position="204"/>
    </location>
</feature>
<name>A0A3D8RWB0_9HELO</name>
<dbReference type="AlphaFoldDB" id="A0A3D8RWB0"/>
<evidence type="ECO:0000313" key="3">
    <source>
        <dbReference type="Proteomes" id="UP000256328"/>
    </source>
</evidence>
<dbReference type="Pfam" id="PF00583">
    <property type="entry name" value="Acetyltransf_1"/>
    <property type="match status" value="1"/>
</dbReference>
<reference evidence="2 3" key="1">
    <citation type="journal article" date="2018" name="IMA Fungus">
        <title>IMA Genome-F 9: Draft genome sequence of Annulohypoxylon stygium, Aspergillus mulundensis, Berkeleyomyces basicola (syn. Thielaviopsis basicola), Ceratocystis smalleyi, two Cercospora beticola strains, Coleophoma cylindrospora, Fusarium fracticaudum, Phialophora cf. hyalina, and Morchella septimelata.</title>
        <authorList>
            <person name="Wingfield B.D."/>
            <person name="Bills G.F."/>
            <person name="Dong Y."/>
            <person name="Huang W."/>
            <person name="Nel W.J."/>
            <person name="Swalarsk-Parry B.S."/>
            <person name="Vaghefi N."/>
            <person name="Wilken P.M."/>
            <person name="An Z."/>
            <person name="de Beer Z.W."/>
            <person name="De Vos L."/>
            <person name="Chen L."/>
            <person name="Duong T.A."/>
            <person name="Gao Y."/>
            <person name="Hammerbacher A."/>
            <person name="Kikkert J.R."/>
            <person name="Li Y."/>
            <person name="Li H."/>
            <person name="Li K."/>
            <person name="Li Q."/>
            <person name="Liu X."/>
            <person name="Ma X."/>
            <person name="Naidoo K."/>
            <person name="Pethybridge S.J."/>
            <person name="Sun J."/>
            <person name="Steenkamp E.T."/>
            <person name="van der Nest M.A."/>
            <person name="van Wyk S."/>
            <person name="Wingfield M.J."/>
            <person name="Xiong C."/>
            <person name="Yue Q."/>
            <person name="Zhang X."/>
        </authorList>
    </citation>
    <scope>NUCLEOTIDE SEQUENCE [LARGE SCALE GENOMIC DNA]</scope>
    <source>
        <strain evidence="2 3">BP5796</strain>
    </source>
</reference>
<dbReference type="Proteomes" id="UP000256328">
    <property type="component" value="Unassembled WGS sequence"/>
</dbReference>
<dbReference type="CDD" id="cd04301">
    <property type="entry name" value="NAT_SF"/>
    <property type="match status" value="1"/>
</dbReference>
<keyword evidence="3" id="KW-1185">Reference proteome</keyword>
<dbReference type="InterPro" id="IPR016181">
    <property type="entry name" value="Acyl_CoA_acyltransferase"/>
</dbReference>